<evidence type="ECO:0000313" key="1">
    <source>
        <dbReference type="EMBL" id="CAF5163513.1"/>
    </source>
</evidence>
<accession>A0A8S3GI70</accession>
<proteinExistence type="predicted"/>
<comment type="caution">
    <text evidence="1">The sequence shown here is derived from an EMBL/GenBank/DDBJ whole genome shotgun (WGS) entry which is preliminary data.</text>
</comment>
<evidence type="ECO:0000313" key="2">
    <source>
        <dbReference type="Proteomes" id="UP000681720"/>
    </source>
</evidence>
<dbReference type="EMBL" id="CAJOBJ010304459">
    <property type="protein sequence ID" value="CAF5163513.1"/>
    <property type="molecule type" value="Genomic_DNA"/>
</dbReference>
<organism evidence="1 2">
    <name type="scientific">Rotaria magnacalcarata</name>
    <dbReference type="NCBI Taxonomy" id="392030"/>
    <lineage>
        <taxon>Eukaryota</taxon>
        <taxon>Metazoa</taxon>
        <taxon>Spiralia</taxon>
        <taxon>Gnathifera</taxon>
        <taxon>Rotifera</taxon>
        <taxon>Eurotatoria</taxon>
        <taxon>Bdelloidea</taxon>
        <taxon>Philodinida</taxon>
        <taxon>Philodinidae</taxon>
        <taxon>Rotaria</taxon>
    </lineage>
</organism>
<sequence length="121" mass="13733">KYLQSVLLRLNIFWQIRRKMDFNFHPVTDEDLELYGKNAHGIAQNVRETFPSIPADFQLKPVTLRKMEACAMIYDFMIGLPDGTFAKVTFSVGGLPSGPGVVEEQIYRVDETAHATAYPTH</sequence>
<name>A0A8S3GI70_9BILA</name>
<reference evidence="1" key="1">
    <citation type="submission" date="2021-02" db="EMBL/GenBank/DDBJ databases">
        <authorList>
            <person name="Nowell W R."/>
        </authorList>
    </citation>
    <scope>NUCLEOTIDE SEQUENCE</scope>
</reference>
<dbReference type="Proteomes" id="UP000681720">
    <property type="component" value="Unassembled WGS sequence"/>
</dbReference>
<dbReference type="AlphaFoldDB" id="A0A8S3GI70"/>
<protein>
    <submittedName>
        <fullName evidence="1">Uncharacterized protein</fullName>
    </submittedName>
</protein>
<gene>
    <name evidence="1" type="ORF">GIL414_LOCUS66011</name>
</gene>
<feature type="non-terminal residue" evidence="1">
    <location>
        <position position="1"/>
    </location>
</feature>